<comment type="caution">
    <text evidence="1">The sequence shown here is derived from an EMBL/GenBank/DDBJ whole genome shotgun (WGS) entry which is preliminary data.</text>
</comment>
<dbReference type="AlphaFoldDB" id="A0A8J7EWF6"/>
<organism evidence="1 2">
    <name type="scientific">Plectonema cf. radiosum LEGE 06105</name>
    <dbReference type="NCBI Taxonomy" id="945769"/>
    <lineage>
        <taxon>Bacteria</taxon>
        <taxon>Bacillati</taxon>
        <taxon>Cyanobacteriota</taxon>
        <taxon>Cyanophyceae</taxon>
        <taxon>Oscillatoriophycideae</taxon>
        <taxon>Oscillatoriales</taxon>
        <taxon>Microcoleaceae</taxon>
        <taxon>Plectonema</taxon>
    </lineage>
</organism>
<evidence type="ECO:0000313" key="1">
    <source>
        <dbReference type="EMBL" id="MBE9211341.1"/>
    </source>
</evidence>
<name>A0A8J7EWF6_9CYAN</name>
<evidence type="ECO:0000313" key="2">
    <source>
        <dbReference type="Proteomes" id="UP000620559"/>
    </source>
</evidence>
<sequence length="122" mass="14203">MNFQSNKPVALLMLGVLFSGLQVIIFATPSRANPYLDEVRKLEREYDNIQKIGDYHNQRIVSNLSCGELRNRWQLNRNNYLRWMNTANNSPTQFNRRASLASAQGSLNAMNRHANEFSRRCR</sequence>
<keyword evidence="2" id="KW-1185">Reference proteome</keyword>
<gene>
    <name evidence="1" type="ORF">IQ247_01165</name>
</gene>
<reference evidence="1" key="1">
    <citation type="submission" date="2020-10" db="EMBL/GenBank/DDBJ databases">
        <authorList>
            <person name="Castelo-Branco R."/>
            <person name="Eusebio N."/>
            <person name="Adriana R."/>
            <person name="Vieira A."/>
            <person name="Brugerolle De Fraissinette N."/>
            <person name="Rezende De Castro R."/>
            <person name="Schneider M.P."/>
            <person name="Vasconcelos V."/>
            <person name="Leao P.N."/>
        </authorList>
    </citation>
    <scope>NUCLEOTIDE SEQUENCE</scope>
    <source>
        <strain evidence="1">LEGE 06105</strain>
    </source>
</reference>
<accession>A0A8J7EWF6</accession>
<dbReference type="Proteomes" id="UP000620559">
    <property type="component" value="Unassembled WGS sequence"/>
</dbReference>
<dbReference type="RefSeq" id="WP_193916078.1">
    <property type="nucleotide sequence ID" value="NZ_JADEWL010000002.1"/>
</dbReference>
<dbReference type="EMBL" id="JADEWL010000002">
    <property type="protein sequence ID" value="MBE9211341.1"/>
    <property type="molecule type" value="Genomic_DNA"/>
</dbReference>
<protein>
    <submittedName>
        <fullName evidence="1">Uncharacterized protein</fullName>
    </submittedName>
</protein>
<proteinExistence type="predicted"/>